<comment type="caution">
    <text evidence="2">The sequence shown here is derived from an EMBL/GenBank/DDBJ whole genome shotgun (WGS) entry which is preliminary data.</text>
</comment>
<protein>
    <submittedName>
        <fullName evidence="2">Uncharacterized protein</fullName>
    </submittedName>
</protein>
<proteinExistence type="predicted"/>
<sequence>MKQYDDALILYFEDRGYEKDTAAALVRLLMRKEWSSDSNIFAWITLEELEDIFSKVYLRITPEDLDVVIGNLRSIGIAASEGTLPVCLDCGRFAFEPGVHEPRGLLFPGSPCPYDTNHRVVASFSSKQVEKKRRVIPDGQILHWIKWMIWPVNILSYGFDVTMGRVRVPITHDAVVTYLIKDRKKIKESIDPIVEEACRIQDISYPIFLLYVLHSGMFPTVRHWLDAIDTLVDPRKYGIFEYNIESFVISADDFQYQEHEGTTSGSEPVAETKPTGKKMSIQEKLDAEKNKPLTGVEKKALLERMEALTGGGFMVILLYSGHESSMLGSPSVLQEFNLVFTNPFGNYWDRRTKKGEEGLQRALRFFGESAEPHHWVALRNAFEIKDLREQSEAQSRSYSQWGDH</sequence>
<dbReference type="EMBL" id="LCAH01000017">
    <property type="protein sequence ID" value="KKR86207.1"/>
    <property type="molecule type" value="Genomic_DNA"/>
</dbReference>
<name>A0A0G0XES3_9BACT</name>
<evidence type="ECO:0000313" key="2">
    <source>
        <dbReference type="EMBL" id="KKR86207.1"/>
    </source>
</evidence>
<organism evidence="2 3">
    <name type="scientific">Candidatus Uhrbacteria bacterium GW2011_GWC2_41_11</name>
    <dbReference type="NCBI Taxonomy" id="1618985"/>
    <lineage>
        <taxon>Bacteria</taxon>
        <taxon>Candidatus Uhriibacteriota</taxon>
    </lineage>
</organism>
<dbReference type="Proteomes" id="UP000034616">
    <property type="component" value="Unassembled WGS sequence"/>
</dbReference>
<feature type="region of interest" description="Disordered" evidence="1">
    <location>
        <begin position="259"/>
        <end position="284"/>
    </location>
</feature>
<evidence type="ECO:0000313" key="3">
    <source>
        <dbReference type="Proteomes" id="UP000034616"/>
    </source>
</evidence>
<accession>A0A0G0XES3</accession>
<dbReference type="AlphaFoldDB" id="A0A0G0XES3"/>
<evidence type="ECO:0000256" key="1">
    <source>
        <dbReference type="SAM" id="MobiDB-lite"/>
    </source>
</evidence>
<reference evidence="2 3" key="1">
    <citation type="journal article" date="2015" name="Nature">
        <title>rRNA introns, odd ribosomes, and small enigmatic genomes across a large radiation of phyla.</title>
        <authorList>
            <person name="Brown C.T."/>
            <person name="Hug L.A."/>
            <person name="Thomas B.C."/>
            <person name="Sharon I."/>
            <person name="Castelle C.J."/>
            <person name="Singh A."/>
            <person name="Wilkins M.J."/>
            <person name="Williams K.H."/>
            <person name="Banfield J.F."/>
        </authorList>
    </citation>
    <scope>NUCLEOTIDE SEQUENCE [LARGE SCALE GENOMIC DNA]</scope>
</reference>
<gene>
    <name evidence="2" type="ORF">UU35_C0017G0003</name>
</gene>